<evidence type="ECO:0000313" key="4">
    <source>
        <dbReference type="RefSeq" id="XP_012686556.1"/>
    </source>
</evidence>
<dbReference type="InterPro" id="IPR003591">
    <property type="entry name" value="Leu-rich_rpt_typical-subtyp"/>
</dbReference>
<dbReference type="AlphaFoldDB" id="A0A6P3W1M6"/>
<dbReference type="Proteomes" id="UP000515152">
    <property type="component" value="Chromosome 23"/>
</dbReference>
<evidence type="ECO:0000313" key="7">
    <source>
        <dbReference type="RefSeq" id="XP_031417209.1"/>
    </source>
</evidence>
<dbReference type="CTD" id="55222"/>
<evidence type="ECO:0000313" key="6">
    <source>
        <dbReference type="RefSeq" id="XP_012686558.1"/>
    </source>
</evidence>
<reference evidence="4 5" key="1">
    <citation type="submission" date="2022-01" db="UniProtKB">
        <authorList>
            <consortium name="RefSeq"/>
        </authorList>
    </citation>
    <scope>IDENTIFICATION</scope>
</reference>
<evidence type="ECO:0000313" key="8">
    <source>
        <dbReference type="RefSeq" id="XP_031417210.1"/>
    </source>
</evidence>
<evidence type="ECO:0000313" key="5">
    <source>
        <dbReference type="RefSeq" id="XP_012686557.1"/>
    </source>
</evidence>
<dbReference type="RefSeq" id="XP_012686557.1">
    <property type="nucleotide sequence ID" value="XM_012831103.3"/>
</dbReference>
<protein>
    <submittedName>
        <fullName evidence="4 5">Leucine-rich repeat-containing protein 20</fullName>
    </submittedName>
</protein>
<sequence length="170" mass="18989">MAQDVANVARRVNEVVEEGKDHLDLSDCKLISFPDGVFKVLRTATDNIRSITLANNELKALTNKFFSTFVQLRELDLQGNKLSKLPDAVGEMKHLTSINLSQNKLKSFPDRLTEIRTLENINLENNEISDVPVEKLSSMPALKTANVRSNPLEGQRPSVSTLSFELLIDP</sequence>
<dbReference type="SUPFAM" id="SSF52075">
    <property type="entry name" value="Outer arm dynein light chain 1"/>
    <property type="match status" value="1"/>
</dbReference>
<dbReference type="GeneID" id="105903366"/>
<keyword evidence="1" id="KW-0433">Leucine-rich repeat</keyword>
<dbReference type="RefSeq" id="XP_012686558.1">
    <property type="nucleotide sequence ID" value="XM_012831104.3"/>
</dbReference>
<dbReference type="RefSeq" id="XP_012686556.1">
    <property type="nucleotide sequence ID" value="XM_012831102.3"/>
</dbReference>
<name>A0A6P3W1M6_CLUHA</name>
<dbReference type="Gene3D" id="3.80.10.10">
    <property type="entry name" value="Ribonuclease Inhibitor"/>
    <property type="match status" value="1"/>
</dbReference>
<dbReference type="InterPro" id="IPR050216">
    <property type="entry name" value="LRR_domain-containing"/>
</dbReference>
<keyword evidence="2" id="KW-0677">Repeat</keyword>
<dbReference type="PROSITE" id="PS51450">
    <property type="entry name" value="LRR"/>
    <property type="match status" value="1"/>
</dbReference>
<evidence type="ECO:0000313" key="3">
    <source>
        <dbReference type="Proteomes" id="UP000515152"/>
    </source>
</evidence>
<proteinExistence type="predicted"/>
<dbReference type="RefSeq" id="XP_031417209.1">
    <property type="nucleotide sequence ID" value="XM_031561349.2"/>
</dbReference>
<dbReference type="InterPro" id="IPR032675">
    <property type="entry name" value="LRR_dom_sf"/>
</dbReference>
<organism evidence="4">
    <name type="scientific">Clupea harengus</name>
    <name type="common">Atlantic herring</name>
    <dbReference type="NCBI Taxonomy" id="7950"/>
    <lineage>
        <taxon>Eukaryota</taxon>
        <taxon>Metazoa</taxon>
        <taxon>Chordata</taxon>
        <taxon>Craniata</taxon>
        <taxon>Vertebrata</taxon>
        <taxon>Euteleostomi</taxon>
        <taxon>Actinopterygii</taxon>
        <taxon>Neopterygii</taxon>
        <taxon>Teleostei</taxon>
        <taxon>Clupei</taxon>
        <taxon>Clupeiformes</taxon>
        <taxon>Clupeoidei</taxon>
        <taxon>Clupeidae</taxon>
        <taxon>Clupea</taxon>
    </lineage>
</organism>
<gene>
    <name evidence="4 5 6 7 8" type="primary">lrrc20</name>
</gene>
<evidence type="ECO:0000256" key="2">
    <source>
        <dbReference type="ARBA" id="ARBA00022737"/>
    </source>
</evidence>
<dbReference type="GO" id="GO:0005737">
    <property type="term" value="C:cytoplasm"/>
    <property type="evidence" value="ECO:0007669"/>
    <property type="project" value="TreeGrafter"/>
</dbReference>
<dbReference type="OrthoDB" id="1060944at2759"/>
<dbReference type="GeneTree" id="ENSGT00730000111199"/>
<dbReference type="RefSeq" id="XP_031417210.1">
    <property type="nucleotide sequence ID" value="XM_031561350.2"/>
</dbReference>
<dbReference type="PANTHER" id="PTHR48051">
    <property type="match status" value="1"/>
</dbReference>
<keyword evidence="3" id="KW-1185">Reference proteome</keyword>
<dbReference type="KEGG" id="char:105903366"/>
<evidence type="ECO:0000256" key="1">
    <source>
        <dbReference type="ARBA" id="ARBA00022614"/>
    </source>
</evidence>
<accession>A0A6P3W1M6</accession>
<dbReference type="SMART" id="SM00369">
    <property type="entry name" value="LRR_TYP"/>
    <property type="match status" value="2"/>
</dbReference>
<dbReference type="PANTHER" id="PTHR48051:SF1">
    <property type="entry name" value="RAS SUPPRESSOR PROTEIN 1"/>
    <property type="match status" value="1"/>
</dbReference>
<dbReference type="InterPro" id="IPR001611">
    <property type="entry name" value="Leu-rich_rpt"/>
</dbReference>
<dbReference type="Pfam" id="PF13855">
    <property type="entry name" value="LRR_8"/>
    <property type="match status" value="1"/>
</dbReference>